<proteinExistence type="predicted"/>
<name>A0A5M9GHS6_9BACI</name>
<evidence type="ECO:0000313" key="2">
    <source>
        <dbReference type="Proteomes" id="UP000325411"/>
    </source>
</evidence>
<dbReference type="Proteomes" id="UP000325411">
    <property type="component" value="Unassembled WGS sequence"/>
</dbReference>
<evidence type="ECO:0000313" key="1">
    <source>
        <dbReference type="EMBL" id="KAA8473219.1"/>
    </source>
</evidence>
<protein>
    <submittedName>
        <fullName evidence="1">Uncharacterized protein</fullName>
    </submittedName>
</protein>
<sequence>MKHFFKTVLGKAKLFFIDEKQLKLQEKTKQSHEISSEIMSRSINELSSNFTFKKAYTLFYETDPSSKKELYSFTEAYNIFDLQQAFIEGKGTLILVDEESKRKINEQFKYFRGNVSFLNEVITQTPDFLYQINDEEYWLNLEPIRNEKEEEMHTEYLEILYHALYQTKEIKIDARLFEKNDFFVERDYHLNFYRLTRNSLFLAVSWEGQVYSHNFQYITQIKMLDLRDRLKFWLYTPKGSWRFYIPYNSQTLFEQSVPIDPILDKDYQNI</sequence>
<dbReference type="RefSeq" id="WP_153623551.1">
    <property type="nucleotide sequence ID" value="NZ_CP064082.1"/>
</dbReference>
<comment type="caution">
    <text evidence="1">The sequence shown here is derived from an EMBL/GenBank/DDBJ whole genome shotgun (WGS) entry which is preliminary data.</text>
</comment>
<reference evidence="1 2" key="1">
    <citation type="submission" date="2019-09" db="EMBL/GenBank/DDBJ databases">
        <authorList>
            <person name="Geng P."/>
            <person name="Wan X."/>
            <person name="Zhou G."/>
            <person name="Yuan Z."/>
            <person name="Hu X."/>
        </authorList>
    </citation>
    <scope>NUCLEOTIDE SEQUENCE [LARGE SCALE GENOMIC DNA]</scope>
    <source>
        <strain evidence="1 2">EFR-4</strain>
    </source>
</reference>
<organism evidence="1 2">
    <name type="scientific">Bacillus paranthracis</name>
    <dbReference type="NCBI Taxonomy" id="2026186"/>
    <lineage>
        <taxon>Bacteria</taxon>
        <taxon>Bacillati</taxon>
        <taxon>Bacillota</taxon>
        <taxon>Bacilli</taxon>
        <taxon>Bacillales</taxon>
        <taxon>Bacillaceae</taxon>
        <taxon>Bacillus</taxon>
        <taxon>Bacillus cereus group</taxon>
    </lineage>
</organism>
<gene>
    <name evidence="1" type="ORF">FYW06_27910</name>
</gene>
<dbReference type="EMBL" id="VXCE01000043">
    <property type="protein sequence ID" value="KAA8473219.1"/>
    <property type="molecule type" value="Genomic_DNA"/>
</dbReference>
<dbReference type="AlphaFoldDB" id="A0A5M9GHS6"/>
<accession>A0A5M9GHS6</accession>